<sequence>MHGASQINTPILPPLIQQLSASPHASLRAAVGGAAVGLFDFGCPADVNTWHHMAQRREALVALC</sequence>
<accession>A0A5B7EL49</accession>
<protein>
    <submittedName>
        <fullName evidence="1">Uncharacterized protein</fullName>
    </submittedName>
</protein>
<evidence type="ECO:0000313" key="2">
    <source>
        <dbReference type="Proteomes" id="UP000324222"/>
    </source>
</evidence>
<organism evidence="1 2">
    <name type="scientific">Portunus trituberculatus</name>
    <name type="common">Swimming crab</name>
    <name type="synonym">Neptunus trituberculatus</name>
    <dbReference type="NCBI Taxonomy" id="210409"/>
    <lineage>
        <taxon>Eukaryota</taxon>
        <taxon>Metazoa</taxon>
        <taxon>Ecdysozoa</taxon>
        <taxon>Arthropoda</taxon>
        <taxon>Crustacea</taxon>
        <taxon>Multicrustacea</taxon>
        <taxon>Malacostraca</taxon>
        <taxon>Eumalacostraca</taxon>
        <taxon>Eucarida</taxon>
        <taxon>Decapoda</taxon>
        <taxon>Pleocyemata</taxon>
        <taxon>Brachyura</taxon>
        <taxon>Eubrachyura</taxon>
        <taxon>Portunoidea</taxon>
        <taxon>Portunidae</taxon>
        <taxon>Portuninae</taxon>
        <taxon>Portunus</taxon>
    </lineage>
</organism>
<evidence type="ECO:0000313" key="1">
    <source>
        <dbReference type="EMBL" id="MPC34058.1"/>
    </source>
</evidence>
<dbReference type="AlphaFoldDB" id="A0A5B7EL49"/>
<reference evidence="1 2" key="1">
    <citation type="submission" date="2019-05" db="EMBL/GenBank/DDBJ databases">
        <title>Another draft genome of Portunus trituberculatus and its Hox gene families provides insights of decapod evolution.</title>
        <authorList>
            <person name="Jeong J.-H."/>
            <person name="Song I."/>
            <person name="Kim S."/>
            <person name="Choi T."/>
            <person name="Kim D."/>
            <person name="Ryu S."/>
            <person name="Kim W."/>
        </authorList>
    </citation>
    <scope>NUCLEOTIDE SEQUENCE [LARGE SCALE GENOMIC DNA]</scope>
    <source>
        <tissue evidence="1">Muscle</tissue>
    </source>
</reference>
<gene>
    <name evidence="1" type="ORF">E2C01_027431</name>
</gene>
<name>A0A5B7EL49_PORTR</name>
<dbReference type="EMBL" id="VSRR010002972">
    <property type="protein sequence ID" value="MPC34058.1"/>
    <property type="molecule type" value="Genomic_DNA"/>
</dbReference>
<proteinExistence type="predicted"/>
<keyword evidence="2" id="KW-1185">Reference proteome</keyword>
<dbReference type="Proteomes" id="UP000324222">
    <property type="component" value="Unassembled WGS sequence"/>
</dbReference>
<comment type="caution">
    <text evidence="1">The sequence shown here is derived from an EMBL/GenBank/DDBJ whole genome shotgun (WGS) entry which is preliminary data.</text>
</comment>